<dbReference type="EMBL" id="MQWD01000001">
    <property type="protein sequence ID" value="PAP77115.1"/>
    <property type="molecule type" value="Genomic_DNA"/>
</dbReference>
<evidence type="ECO:0000256" key="1">
    <source>
        <dbReference type="SAM" id="Phobius"/>
    </source>
</evidence>
<keyword evidence="1" id="KW-1133">Transmembrane helix</keyword>
<dbReference type="Proteomes" id="UP000216339">
    <property type="component" value="Unassembled WGS sequence"/>
</dbReference>
<keyword evidence="1" id="KW-0812">Transmembrane</keyword>
<organism evidence="2 3">
    <name type="scientific">Rubrivirga marina</name>
    <dbReference type="NCBI Taxonomy" id="1196024"/>
    <lineage>
        <taxon>Bacteria</taxon>
        <taxon>Pseudomonadati</taxon>
        <taxon>Rhodothermota</taxon>
        <taxon>Rhodothermia</taxon>
        <taxon>Rhodothermales</taxon>
        <taxon>Rubricoccaceae</taxon>
        <taxon>Rubrivirga</taxon>
    </lineage>
</organism>
<reference evidence="2 3" key="1">
    <citation type="submission" date="2016-11" db="EMBL/GenBank/DDBJ databases">
        <title>Study of marine rhodopsin-containing bacteria.</title>
        <authorList>
            <person name="Yoshizawa S."/>
            <person name="Kumagai Y."/>
            <person name="Kogure K."/>
        </authorList>
    </citation>
    <scope>NUCLEOTIDE SEQUENCE [LARGE SCALE GENOMIC DNA]</scope>
    <source>
        <strain evidence="2 3">SAORIC-28</strain>
    </source>
</reference>
<name>A0A271J2C8_9BACT</name>
<dbReference type="AlphaFoldDB" id="A0A271J2C8"/>
<gene>
    <name evidence="2" type="ORF">BSZ37_12105</name>
</gene>
<proteinExistence type="predicted"/>
<feature type="transmembrane region" description="Helical" evidence="1">
    <location>
        <begin position="44"/>
        <end position="62"/>
    </location>
</feature>
<keyword evidence="3" id="KW-1185">Reference proteome</keyword>
<protein>
    <submittedName>
        <fullName evidence="2">Uncharacterized protein</fullName>
    </submittedName>
</protein>
<accession>A0A271J2C8</accession>
<evidence type="ECO:0000313" key="2">
    <source>
        <dbReference type="EMBL" id="PAP77115.1"/>
    </source>
</evidence>
<evidence type="ECO:0000313" key="3">
    <source>
        <dbReference type="Proteomes" id="UP000216339"/>
    </source>
</evidence>
<keyword evidence="1" id="KW-0472">Membrane</keyword>
<feature type="transmembrane region" description="Helical" evidence="1">
    <location>
        <begin position="20"/>
        <end position="38"/>
    </location>
</feature>
<sequence>MVAGGVSPRQTRAVRFWRGWAVSFAALCGAGLLVGIPSRLVPDALEPAVGVGLLTLAARSAVRARRRGDRS</sequence>
<comment type="caution">
    <text evidence="2">The sequence shown here is derived from an EMBL/GenBank/DDBJ whole genome shotgun (WGS) entry which is preliminary data.</text>
</comment>